<comment type="caution">
    <text evidence="4">The sequence shown here is derived from an EMBL/GenBank/DDBJ whole genome shotgun (WGS) entry which is preliminary data.</text>
</comment>
<feature type="region of interest" description="Disordered" evidence="2">
    <location>
        <begin position="526"/>
        <end position="547"/>
    </location>
</feature>
<keyword evidence="1" id="KW-0175">Coiled coil</keyword>
<dbReference type="EMBL" id="WIXE01001608">
    <property type="protein sequence ID" value="KAK5985537.1"/>
    <property type="molecule type" value="Genomic_DNA"/>
</dbReference>
<evidence type="ECO:0000313" key="4">
    <source>
        <dbReference type="EMBL" id="KAK5985537.1"/>
    </source>
</evidence>
<dbReference type="InterPro" id="IPR040676">
    <property type="entry name" value="DUF5641"/>
</dbReference>
<feature type="compositionally biased region" description="Basic and acidic residues" evidence="2">
    <location>
        <begin position="103"/>
        <end position="118"/>
    </location>
</feature>
<proteinExistence type="predicted"/>
<evidence type="ECO:0000256" key="1">
    <source>
        <dbReference type="SAM" id="Coils"/>
    </source>
</evidence>
<evidence type="ECO:0000259" key="3">
    <source>
        <dbReference type="Pfam" id="PF18701"/>
    </source>
</evidence>
<keyword evidence="5" id="KW-1185">Reference proteome</keyword>
<organism evidence="4 5">
    <name type="scientific">Trichostrongylus colubriformis</name>
    <name type="common">Black scour worm</name>
    <dbReference type="NCBI Taxonomy" id="6319"/>
    <lineage>
        <taxon>Eukaryota</taxon>
        <taxon>Metazoa</taxon>
        <taxon>Ecdysozoa</taxon>
        <taxon>Nematoda</taxon>
        <taxon>Chromadorea</taxon>
        <taxon>Rhabditida</taxon>
        <taxon>Rhabditina</taxon>
        <taxon>Rhabditomorpha</taxon>
        <taxon>Strongyloidea</taxon>
        <taxon>Trichostrongylidae</taxon>
        <taxon>Trichostrongylus</taxon>
    </lineage>
</organism>
<dbReference type="Pfam" id="PF18701">
    <property type="entry name" value="DUF5641"/>
    <property type="match status" value="1"/>
</dbReference>
<feature type="domain" description="DUF5641" evidence="3">
    <location>
        <begin position="2"/>
        <end position="92"/>
    </location>
</feature>
<feature type="compositionally biased region" description="Basic and acidic residues" evidence="2">
    <location>
        <begin position="526"/>
        <end position="541"/>
    </location>
</feature>
<accession>A0AAN8FW01</accession>
<sequence length="756" mass="88196">MPEKFWHIWQTEYLTSLRERHQREVGKQRGSSYIPKVGKTVLICDALQPRHSWKMGRIETLVRNSKGIVREAVVLLPSHRKIRRPLNLLVPLEIDDEFPDESPPDRADRVNDTEKGTDEFNALKEDSQTENNYRERATSRYNLRPKERVNYSENFVGTVQAISQSYALRTTLNVSVDILNSSFLTTEPIPKRASVENAKRLEILDDRTSFTKRVSWLAAAKTFDFTGSQKSAHKTQTLRHVSATALSSILFIEQQGNLVQNNHRNFEFANGRSSDTDLNLQFVTSVLLYFRLASKEEDGDFQLLADLTRMRDMDHKEMQMKIDGTALALHRQKKVAATLITQWNHHKNEDTFICASAGEQMLLTSRLLRQAEVTKEKLLRMGTRYLAMEGCYEDMTKWGDFDRQDWLNREREYAFGPDAILELVTNQCEMLTIEIKDMSVMLERQEKELKESDHLTSSQVQRILRKEIESLQCSFQLRSDLDALKEKVDAQRAEIDSLKECTRNEEDSVATSLEEIDEVGETMDRDTVMTEEREDEERHFEMEDEEDDDESYWRKMVREVNYESSEDEYWSERDEPTSKIRKMEGPSEIIRSRITGLRAHLLRMEQDLERFPYRDRRDESLGVPPWRNCAFCEAEGIHFSDACPQVRDGDTRLDIVYEKGLCECCLEAPRGHSCRYRSRECWYCHRISDSVFQDLRPAEIGFHHKAVCTVPDKKHIARAQVEEVRRKLWILMAEAAPEMDGEDTRRGRSDDDVVLI</sequence>
<evidence type="ECO:0000313" key="5">
    <source>
        <dbReference type="Proteomes" id="UP001331761"/>
    </source>
</evidence>
<name>A0AAN8FW01_TRICO</name>
<protein>
    <recommendedName>
        <fullName evidence="3">DUF5641 domain-containing protein</fullName>
    </recommendedName>
</protein>
<feature type="region of interest" description="Disordered" evidence="2">
    <location>
        <begin position="97"/>
        <end position="118"/>
    </location>
</feature>
<evidence type="ECO:0000256" key="2">
    <source>
        <dbReference type="SAM" id="MobiDB-lite"/>
    </source>
</evidence>
<dbReference type="Proteomes" id="UP001331761">
    <property type="component" value="Unassembled WGS sequence"/>
</dbReference>
<feature type="coiled-coil region" evidence="1">
    <location>
        <begin position="474"/>
        <end position="501"/>
    </location>
</feature>
<reference evidence="4 5" key="1">
    <citation type="submission" date="2019-10" db="EMBL/GenBank/DDBJ databases">
        <title>Assembly and Annotation for the nematode Trichostrongylus colubriformis.</title>
        <authorList>
            <person name="Martin J."/>
        </authorList>
    </citation>
    <scope>NUCLEOTIDE SEQUENCE [LARGE SCALE GENOMIC DNA]</scope>
    <source>
        <strain evidence="4">G859</strain>
        <tissue evidence="4">Whole worm</tissue>
    </source>
</reference>
<gene>
    <name evidence="4" type="ORF">GCK32_006581</name>
</gene>
<dbReference type="AlphaFoldDB" id="A0AAN8FW01"/>